<proteinExistence type="inferred from homology"/>
<reference evidence="4" key="1">
    <citation type="journal article" date="2017" name="Cell">
        <title>Insights into land plant evolution garnered from the Marchantia polymorpha genome.</title>
        <authorList>
            <person name="Bowman J.L."/>
            <person name="Kohchi T."/>
            <person name="Yamato K.T."/>
            <person name="Jenkins J."/>
            <person name="Shu S."/>
            <person name="Ishizaki K."/>
            <person name="Yamaoka S."/>
            <person name="Nishihama R."/>
            <person name="Nakamura Y."/>
            <person name="Berger F."/>
            <person name="Adam C."/>
            <person name="Aki S.S."/>
            <person name="Althoff F."/>
            <person name="Araki T."/>
            <person name="Arteaga-Vazquez M.A."/>
            <person name="Balasubrmanian S."/>
            <person name="Barry K."/>
            <person name="Bauer D."/>
            <person name="Boehm C.R."/>
            <person name="Briginshaw L."/>
            <person name="Caballero-Perez J."/>
            <person name="Catarino B."/>
            <person name="Chen F."/>
            <person name="Chiyoda S."/>
            <person name="Chovatia M."/>
            <person name="Davies K.M."/>
            <person name="Delmans M."/>
            <person name="Demura T."/>
            <person name="Dierschke T."/>
            <person name="Dolan L."/>
            <person name="Dorantes-Acosta A.E."/>
            <person name="Eklund D.M."/>
            <person name="Florent S.N."/>
            <person name="Flores-Sandoval E."/>
            <person name="Fujiyama A."/>
            <person name="Fukuzawa H."/>
            <person name="Galik B."/>
            <person name="Grimanelli D."/>
            <person name="Grimwood J."/>
            <person name="Grossniklaus U."/>
            <person name="Hamada T."/>
            <person name="Haseloff J."/>
            <person name="Hetherington A.J."/>
            <person name="Higo A."/>
            <person name="Hirakawa Y."/>
            <person name="Hundley H.N."/>
            <person name="Ikeda Y."/>
            <person name="Inoue K."/>
            <person name="Inoue S.I."/>
            <person name="Ishida S."/>
            <person name="Jia Q."/>
            <person name="Kakita M."/>
            <person name="Kanazawa T."/>
            <person name="Kawai Y."/>
            <person name="Kawashima T."/>
            <person name="Kennedy M."/>
            <person name="Kinose K."/>
            <person name="Kinoshita T."/>
            <person name="Kohara Y."/>
            <person name="Koide E."/>
            <person name="Komatsu K."/>
            <person name="Kopischke S."/>
            <person name="Kubo M."/>
            <person name="Kyozuka J."/>
            <person name="Lagercrantz U."/>
            <person name="Lin S.S."/>
            <person name="Lindquist E."/>
            <person name="Lipzen A.M."/>
            <person name="Lu C.W."/>
            <person name="De Luna E."/>
            <person name="Martienssen R.A."/>
            <person name="Minamino N."/>
            <person name="Mizutani M."/>
            <person name="Mizutani M."/>
            <person name="Mochizuki N."/>
            <person name="Monte I."/>
            <person name="Mosher R."/>
            <person name="Nagasaki H."/>
            <person name="Nakagami H."/>
            <person name="Naramoto S."/>
            <person name="Nishitani K."/>
            <person name="Ohtani M."/>
            <person name="Okamoto T."/>
            <person name="Okumura M."/>
            <person name="Phillips J."/>
            <person name="Pollak B."/>
            <person name="Reinders A."/>
            <person name="Rovekamp M."/>
            <person name="Sano R."/>
            <person name="Sawa S."/>
            <person name="Schmid M.W."/>
            <person name="Shirakawa M."/>
            <person name="Solano R."/>
            <person name="Spunde A."/>
            <person name="Suetsugu N."/>
            <person name="Sugano S."/>
            <person name="Sugiyama A."/>
            <person name="Sun R."/>
            <person name="Suzuki Y."/>
            <person name="Takenaka M."/>
            <person name="Takezawa D."/>
            <person name="Tomogane H."/>
            <person name="Tsuzuki M."/>
            <person name="Ueda T."/>
            <person name="Umeda M."/>
            <person name="Ward J.M."/>
            <person name="Watanabe Y."/>
            <person name="Yazaki K."/>
            <person name="Yokoyama R."/>
            <person name="Yoshitake Y."/>
            <person name="Yotsui I."/>
            <person name="Zachgo S."/>
            <person name="Schmutz J."/>
        </authorList>
    </citation>
    <scope>NUCLEOTIDE SEQUENCE [LARGE SCALE GENOMIC DNA]</scope>
    <source>
        <strain evidence="4">Tak-1</strain>
    </source>
</reference>
<dbReference type="AlphaFoldDB" id="A0A2R6X255"/>
<dbReference type="OrthoDB" id="191150at2759"/>
<accession>A0A2R6X255</accession>
<feature type="region of interest" description="Disordered" evidence="2">
    <location>
        <begin position="490"/>
        <end position="584"/>
    </location>
</feature>
<dbReference type="GO" id="GO:0017128">
    <property type="term" value="F:phospholipid scramblase activity"/>
    <property type="evidence" value="ECO:0000318"/>
    <property type="project" value="GO_Central"/>
</dbReference>
<feature type="region of interest" description="Disordered" evidence="2">
    <location>
        <begin position="1"/>
        <end position="41"/>
    </location>
</feature>
<protein>
    <recommendedName>
        <fullName evidence="5">Phospholipid scramblase</fullName>
    </recommendedName>
</protein>
<evidence type="ECO:0008006" key="5">
    <source>
        <dbReference type="Google" id="ProtNLM"/>
    </source>
</evidence>
<sequence>MYHTTLDLRSKSKRAEQRTGTERDLRVGPSHSAGKQNSTHSGLLVVPMAGGALSVLRGRTTISRLKLLAGRAEACGRGRAFRGNETSSWEGEEAIGIGDGHVPASQPSSSHEVMVFEPRRSFSHGRKSHQGSFLLGALMPYSSGQLFAVETARDIHSVRFLHATSDDWLVQRARADKRRREERARKLQSRVRTQDDDDVSYPDSGEFYMDSNSTQERLAAVLGRPDLIITRNVEWANLAFGFEQQNKYVIMDPREPQAPVGYILEDSNIFMRQFLRRRRPFVALVLDAYGNEVCRVRRPAWLINSTIYVEVDGQIIGEAHRRWHLWRRIYDVYLGKQQFASVENPGFWYWTFTLQDANQGLLAVIDRNWRGFGYEFLTDAGQYVVRFGDTIPDYIPAAYRPATVMETVRANDKPVLAGSPSAISEIQNLQTAAQEAEPLVVDRPLTLTERAVTLALAVSLDNDYFSNHSQGVGFFPLPFFGGGSEVADADRNLPMEDDSSGYSSAAYNSTADDLSSEPAEPAEPLERVIASDDSGGEPFHDSWNDEDVEEAIFGDSRTDSWTDDNQSQDGADMFDPSDFFGKSE</sequence>
<dbReference type="InterPro" id="IPR005552">
    <property type="entry name" value="Scramblase"/>
</dbReference>
<keyword evidence="4" id="KW-1185">Reference proteome</keyword>
<evidence type="ECO:0000256" key="1">
    <source>
        <dbReference type="ARBA" id="ARBA00005350"/>
    </source>
</evidence>
<name>A0A2R6X255_MARPO</name>
<organism evidence="3 4">
    <name type="scientific">Marchantia polymorpha</name>
    <name type="common">Common liverwort</name>
    <name type="synonym">Marchantia aquatica</name>
    <dbReference type="NCBI Taxonomy" id="3197"/>
    <lineage>
        <taxon>Eukaryota</taxon>
        <taxon>Viridiplantae</taxon>
        <taxon>Streptophyta</taxon>
        <taxon>Embryophyta</taxon>
        <taxon>Marchantiophyta</taxon>
        <taxon>Marchantiopsida</taxon>
        <taxon>Marchantiidae</taxon>
        <taxon>Marchantiales</taxon>
        <taxon>Marchantiaceae</taxon>
        <taxon>Marchantia</taxon>
    </lineage>
</organism>
<evidence type="ECO:0000313" key="4">
    <source>
        <dbReference type="Proteomes" id="UP000244005"/>
    </source>
</evidence>
<dbReference type="PANTHER" id="PTHR23248">
    <property type="entry name" value="PHOSPHOLIPID SCRAMBLASE-RELATED"/>
    <property type="match status" value="1"/>
</dbReference>
<dbReference type="EMBL" id="KZ772713">
    <property type="protein sequence ID" value="PTQ40177.1"/>
    <property type="molecule type" value="Genomic_DNA"/>
</dbReference>
<dbReference type="PANTHER" id="PTHR23248:SF9">
    <property type="entry name" value="PHOSPHOLIPID SCRAMBLASE"/>
    <property type="match status" value="1"/>
</dbReference>
<comment type="similarity">
    <text evidence="1">Belongs to the phospholipid scramblase family.</text>
</comment>
<dbReference type="GO" id="GO:0017121">
    <property type="term" value="P:plasma membrane phospholipid scrambling"/>
    <property type="evidence" value="ECO:0000318"/>
    <property type="project" value="GO_Central"/>
</dbReference>
<feature type="compositionally biased region" description="Polar residues" evidence="2">
    <location>
        <begin position="500"/>
        <end position="513"/>
    </location>
</feature>
<evidence type="ECO:0000313" key="3">
    <source>
        <dbReference type="EMBL" id="PTQ40177.1"/>
    </source>
</evidence>
<dbReference type="GO" id="GO:0005886">
    <property type="term" value="C:plasma membrane"/>
    <property type="evidence" value="ECO:0000318"/>
    <property type="project" value="GO_Central"/>
</dbReference>
<dbReference type="Pfam" id="PF03803">
    <property type="entry name" value="Scramblase"/>
    <property type="match status" value="1"/>
</dbReference>
<dbReference type="Proteomes" id="UP000244005">
    <property type="component" value="Unassembled WGS sequence"/>
</dbReference>
<evidence type="ECO:0000256" key="2">
    <source>
        <dbReference type="SAM" id="MobiDB-lite"/>
    </source>
</evidence>
<gene>
    <name evidence="3" type="ORF">MARPO_0041s0072</name>
</gene>
<feature type="compositionally biased region" description="Basic and acidic residues" evidence="2">
    <location>
        <begin position="1"/>
        <end position="26"/>
    </location>
</feature>